<gene>
    <name evidence="4" type="ORF">EHS24_001201</name>
</gene>
<feature type="transmembrane region" description="Helical" evidence="2">
    <location>
        <begin position="319"/>
        <end position="343"/>
    </location>
</feature>
<organism evidence="4 5">
    <name type="scientific">Apiotrichum porosum</name>
    <dbReference type="NCBI Taxonomy" id="105984"/>
    <lineage>
        <taxon>Eukaryota</taxon>
        <taxon>Fungi</taxon>
        <taxon>Dikarya</taxon>
        <taxon>Basidiomycota</taxon>
        <taxon>Agaricomycotina</taxon>
        <taxon>Tremellomycetes</taxon>
        <taxon>Trichosporonales</taxon>
        <taxon>Trichosporonaceae</taxon>
        <taxon>Apiotrichum</taxon>
    </lineage>
</organism>
<evidence type="ECO:0000256" key="3">
    <source>
        <dbReference type="SAM" id="SignalP"/>
    </source>
</evidence>
<dbReference type="Proteomes" id="UP000279236">
    <property type="component" value="Unassembled WGS sequence"/>
</dbReference>
<evidence type="ECO:0000313" key="4">
    <source>
        <dbReference type="EMBL" id="RSH79163.1"/>
    </source>
</evidence>
<dbReference type="RefSeq" id="XP_028474310.1">
    <property type="nucleotide sequence ID" value="XM_028617003.1"/>
</dbReference>
<keyword evidence="2" id="KW-0812">Transmembrane</keyword>
<proteinExistence type="predicted"/>
<evidence type="ECO:0000256" key="1">
    <source>
        <dbReference type="SAM" id="MobiDB-lite"/>
    </source>
</evidence>
<feature type="region of interest" description="Disordered" evidence="1">
    <location>
        <begin position="404"/>
        <end position="493"/>
    </location>
</feature>
<accession>A0A427XK49</accession>
<keyword evidence="5" id="KW-1185">Reference proteome</keyword>
<reference evidence="4 5" key="1">
    <citation type="submission" date="2018-11" db="EMBL/GenBank/DDBJ databases">
        <title>Genome sequence of Apiotrichum porosum DSM 27194.</title>
        <authorList>
            <person name="Aliyu H."/>
            <person name="Gorte O."/>
            <person name="Ochsenreither K."/>
        </authorList>
    </citation>
    <scope>NUCLEOTIDE SEQUENCE [LARGE SCALE GENOMIC DNA]</scope>
    <source>
        <strain evidence="4 5">DSM 27194</strain>
    </source>
</reference>
<dbReference type="GeneID" id="39585744"/>
<name>A0A427XK49_9TREE</name>
<keyword evidence="2" id="KW-1133">Transmembrane helix</keyword>
<feature type="chain" id="PRO_5019438182" evidence="3">
    <location>
        <begin position="19"/>
        <end position="493"/>
    </location>
</feature>
<sequence length="493" mass="52571">MRKLTILFAVVAASWAEAQSPIMADFNYTLSAADLPMDFVNGLSNIWSENWTESTQTFRPGDLGQGVITKSIIASDPISNPPALYIAFCGTGIELVGSVTSASIGITTEMDSSANQTATLNQGDTILFSASGLPYSFHFLSIWFTSGSCSVLQANVISAFQTYGLSSDQAPLRTETVVSESGDVNPFFGTTGDWSTQLTLGNTPNTIDYPYLQTGVINSTLSFITPPNATFLFINGTGEYLDPWVGIWSDPVFPNTPPYGIWASGSQYSTPRMLFATNLYPNLLYNVTVTLRSLTPNAPKAYVGVHGATFYMASNVGAIVGGVVGGVVAAALFGVAVWFFGCGGRKRLAERKRAADLDPSFIVDDSAPAMQVTPFSAPFQYPVTASSQDEEMSKHLSPVRRISTNDETVPILDRSVSGGGSSGESTSSAHQSWNTKAGQGPRHHESEIVEEEDAGRVEGVHFVPPRYNPHWVGQNPGSAAEGTEGSTAGDSRQ</sequence>
<protein>
    <submittedName>
        <fullName evidence="4">Uncharacterized protein</fullName>
    </submittedName>
</protein>
<dbReference type="EMBL" id="RSCE01000010">
    <property type="protein sequence ID" value="RSH79163.1"/>
    <property type="molecule type" value="Genomic_DNA"/>
</dbReference>
<evidence type="ECO:0000313" key="5">
    <source>
        <dbReference type="Proteomes" id="UP000279236"/>
    </source>
</evidence>
<feature type="compositionally biased region" description="Polar residues" evidence="1">
    <location>
        <begin position="484"/>
        <end position="493"/>
    </location>
</feature>
<keyword evidence="2" id="KW-0472">Membrane</keyword>
<evidence type="ECO:0000256" key="2">
    <source>
        <dbReference type="SAM" id="Phobius"/>
    </source>
</evidence>
<comment type="caution">
    <text evidence="4">The sequence shown here is derived from an EMBL/GenBank/DDBJ whole genome shotgun (WGS) entry which is preliminary data.</text>
</comment>
<keyword evidence="3" id="KW-0732">Signal</keyword>
<feature type="signal peptide" evidence="3">
    <location>
        <begin position="1"/>
        <end position="18"/>
    </location>
</feature>
<dbReference type="AlphaFoldDB" id="A0A427XK49"/>